<evidence type="ECO:0000313" key="1">
    <source>
        <dbReference type="EMBL" id="PIL38453.1"/>
    </source>
</evidence>
<dbReference type="InterPro" id="IPR009061">
    <property type="entry name" value="DNA-bd_dom_put_sf"/>
</dbReference>
<gene>
    <name evidence="1" type="ORF">CR103_18100</name>
</gene>
<proteinExistence type="predicted"/>
<dbReference type="EMBL" id="PDOB01000036">
    <property type="protein sequence ID" value="PIL38453.1"/>
    <property type="molecule type" value="Genomic_DNA"/>
</dbReference>
<dbReference type="Gene3D" id="1.10.1660.10">
    <property type="match status" value="1"/>
</dbReference>
<protein>
    <recommendedName>
        <fullName evidence="3">HTH merR-type domain-containing protein</fullName>
    </recommendedName>
</protein>
<dbReference type="Proteomes" id="UP000228593">
    <property type="component" value="Unassembled WGS sequence"/>
</dbReference>
<name>A0A2G8SXM8_9BURK</name>
<dbReference type="AlphaFoldDB" id="A0A2G8SXM8"/>
<accession>A0A2G8SXM8</accession>
<reference evidence="1 2" key="1">
    <citation type="submission" date="2017-10" db="EMBL/GenBank/DDBJ databases">
        <title>Massilia psychrophilum sp. nov., a novel purple-pigmented bacterium isolated from Tianshan glacier, Xinjiang Municipality, China.</title>
        <authorList>
            <person name="Wang H."/>
        </authorList>
    </citation>
    <scope>NUCLEOTIDE SEQUENCE [LARGE SCALE GENOMIC DNA]</scope>
    <source>
        <strain evidence="1 2">JCM 30813</strain>
    </source>
</reference>
<organism evidence="1 2">
    <name type="scientific">Massilia psychrophila</name>
    <dbReference type="NCBI Taxonomy" id="1603353"/>
    <lineage>
        <taxon>Bacteria</taxon>
        <taxon>Pseudomonadati</taxon>
        <taxon>Pseudomonadota</taxon>
        <taxon>Betaproteobacteria</taxon>
        <taxon>Burkholderiales</taxon>
        <taxon>Oxalobacteraceae</taxon>
        <taxon>Telluria group</taxon>
        <taxon>Massilia</taxon>
    </lineage>
</organism>
<evidence type="ECO:0000313" key="2">
    <source>
        <dbReference type="Proteomes" id="UP000228593"/>
    </source>
</evidence>
<sequence length="81" mass="9160">MHLSTSTMTICALSMQTRCPVPTIRYCAPIGSPPRLLRAANGQRTYRDEELKRLSLMSLMSLIKRCRDFAPAFSSTELNRP</sequence>
<evidence type="ECO:0008006" key="3">
    <source>
        <dbReference type="Google" id="ProtNLM"/>
    </source>
</evidence>
<comment type="caution">
    <text evidence="1">The sequence shown here is derived from an EMBL/GenBank/DDBJ whole genome shotgun (WGS) entry which is preliminary data.</text>
</comment>
<keyword evidence="2" id="KW-1185">Reference proteome</keyword>
<dbReference type="SUPFAM" id="SSF46955">
    <property type="entry name" value="Putative DNA-binding domain"/>
    <property type="match status" value="1"/>
</dbReference>